<dbReference type="AlphaFoldDB" id="A0A940YUC1"/>
<keyword evidence="2" id="KW-1185">Reference proteome</keyword>
<organism evidence="1 2">
    <name type="scientific">Ideonella aquatica</name>
    <dbReference type="NCBI Taxonomy" id="2824119"/>
    <lineage>
        <taxon>Bacteria</taxon>
        <taxon>Pseudomonadati</taxon>
        <taxon>Pseudomonadota</taxon>
        <taxon>Betaproteobacteria</taxon>
        <taxon>Burkholderiales</taxon>
        <taxon>Sphaerotilaceae</taxon>
        <taxon>Ideonella</taxon>
    </lineage>
</organism>
<accession>A0A940YUC1</accession>
<sequence>MTKPKNEFDTFIDALTDELIATPDEHLLEGHDPAAVQANGLRLLQSAKAAAGRSRMAAARAGYANLKSRPHADAPVVSAAEARRFIAQASNDVRFTVAARNLGDLSDDEAIKLYAKLRSLQPGDDGTMK</sequence>
<dbReference type="Proteomes" id="UP000678374">
    <property type="component" value="Unassembled WGS sequence"/>
</dbReference>
<dbReference type="EMBL" id="JAGQDE010000052">
    <property type="protein sequence ID" value="MBQ0962003.1"/>
    <property type="molecule type" value="Genomic_DNA"/>
</dbReference>
<evidence type="ECO:0000313" key="1">
    <source>
        <dbReference type="EMBL" id="MBQ0962003.1"/>
    </source>
</evidence>
<comment type="caution">
    <text evidence="1">The sequence shown here is derived from an EMBL/GenBank/DDBJ whole genome shotgun (WGS) entry which is preliminary data.</text>
</comment>
<dbReference type="RefSeq" id="WP_210804683.1">
    <property type="nucleotide sequence ID" value="NZ_JAGQDE010000052.1"/>
</dbReference>
<proteinExistence type="predicted"/>
<gene>
    <name evidence="1" type="ORF">KAK06_23905</name>
</gene>
<protein>
    <submittedName>
        <fullName evidence="1">Uncharacterized protein</fullName>
    </submittedName>
</protein>
<evidence type="ECO:0000313" key="2">
    <source>
        <dbReference type="Proteomes" id="UP000678374"/>
    </source>
</evidence>
<name>A0A940YUC1_9BURK</name>
<reference evidence="1" key="1">
    <citation type="submission" date="2021-04" db="EMBL/GenBank/DDBJ databases">
        <title>The genome sequence of Ideonella sp. 4Y11.</title>
        <authorList>
            <person name="Liu Y."/>
        </authorList>
    </citation>
    <scope>NUCLEOTIDE SEQUENCE</scope>
    <source>
        <strain evidence="1">4Y11</strain>
    </source>
</reference>